<dbReference type="InterPro" id="IPR036259">
    <property type="entry name" value="MFS_trans_sf"/>
</dbReference>
<feature type="transmembrane region" description="Helical" evidence="7">
    <location>
        <begin position="159"/>
        <end position="184"/>
    </location>
</feature>
<proteinExistence type="predicted"/>
<feature type="transmembrane region" description="Helical" evidence="7">
    <location>
        <begin position="12"/>
        <end position="34"/>
    </location>
</feature>
<organism evidence="8 9">
    <name type="scientific">Rossellomorea oryzaecorticis</name>
    <dbReference type="NCBI Taxonomy" id="1396505"/>
    <lineage>
        <taxon>Bacteria</taxon>
        <taxon>Bacillati</taxon>
        <taxon>Bacillota</taxon>
        <taxon>Bacilli</taxon>
        <taxon>Bacillales</taxon>
        <taxon>Bacillaceae</taxon>
        <taxon>Rossellomorea</taxon>
    </lineage>
</organism>
<keyword evidence="2" id="KW-0813">Transport</keyword>
<dbReference type="CDD" id="cd06173">
    <property type="entry name" value="MFS_MefA_like"/>
    <property type="match status" value="1"/>
</dbReference>
<evidence type="ECO:0000256" key="5">
    <source>
        <dbReference type="ARBA" id="ARBA00022989"/>
    </source>
</evidence>
<dbReference type="EMBL" id="JBBYAF010000005">
    <property type="protein sequence ID" value="MEL3971423.1"/>
    <property type="molecule type" value="Genomic_DNA"/>
</dbReference>
<evidence type="ECO:0000256" key="4">
    <source>
        <dbReference type="ARBA" id="ARBA00022692"/>
    </source>
</evidence>
<accession>A0ABU9K6W1</accession>
<feature type="transmembrane region" description="Helical" evidence="7">
    <location>
        <begin position="46"/>
        <end position="69"/>
    </location>
</feature>
<keyword evidence="4 7" id="KW-0812">Transmembrane</keyword>
<feature type="transmembrane region" description="Helical" evidence="7">
    <location>
        <begin position="282"/>
        <end position="299"/>
    </location>
</feature>
<keyword evidence="9" id="KW-1185">Reference proteome</keyword>
<name>A0ABU9K6W1_9BACI</name>
<comment type="caution">
    <text evidence="8">The sequence shown here is derived from an EMBL/GenBank/DDBJ whole genome shotgun (WGS) entry which is preliminary data.</text>
</comment>
<dbReference type="Proteomes" id="UP001389717">
    <property type="component" value="Unassembled WGS sequence"/>
</dbReference>
<dbReference type="PANTHER" id="PTHR43266">
    <property type="entry name" value="MACROLIDE-EFFLUX PROTEIN"/>
    <property type="match status" value="1"/>
</dbReference>
<feature type="transmembrane region" description="Helical" evidence="7">
    <location>
        <begin position="344"/>
        <end position="363"/>
    </location>
</feature>
<keyword evidence="5 7" id="KW-1133">Transmembrane helix</keyword>
<evidence type="ECO:0000256" key="1">
    <source>
        <dbReference type="ARBA" id="ARBA00004651"/>
    </source>
</evidence>
<dbReference type="RefSeq" id="WP_341980665.1">
    <property type="nucleotide sequence ID" value="NZ_JBBYAF010000005.1"/>
</dbReference>
<dbReference type="Gene3D" id="1.20.1250.20">
    <property type="entry name" value="MFS general substrate transporter like domains"/>
    <property type="match status" value="1"/>
</dbReference>
<dbReference type="Pfam" id="PF07690">
    <property type="entry name" value="MFS_1"/>
    <property type="match status" value="1"/>
</dbReference>
<keyword evidence="3" id="KW-1003">Cell membrane</keyword>
<reference evidence="8 9" key="1">
    <citation type="submission" date="2024-04" db="EMBL/GenBank/DDBJ databases">
        <title>Bacillus oryzaecorticis sp. nov., a moderately halophilic bacterium isolated from rice husks.</title>
        <authorList>
            <person name="Zhu H.-S."/>
        </authorList>
    </citation>
    <scope>NUCLEOTIDE SEQUENCE [LARGE SCALE GENOMIC DNA]</scope>
    <source>
        <strain evidence="8 9">ZC255</strain>
    </source>
</reference>
<feature type="transmembrane region" description="Helical" evidence="7">
    <location>
        <begin position="99"/>
        <end position="118"/>
    </location>
</feature>
<evidence type="ECO:0000256" key="2">
    <source>
        <dbReference type="ARBA" id="ARBA00022448"/>
    </source>
</evidence>
<feature type="transmembrane region" description="Helical" evidence="7">
    <location>
        <begin position="369"/>
        <end position="387"/>
    </location>
</feature>
<comment type="subcellular location">
    <subcellularLocation>
        <location evidence="1">Cell membrane</location>
        <topology evidence="1">Multi-pass membrane protein</topology>
    </subcellularLocation>
</comment>
<evidence type="ECO:0000256" key="3">
    <source>
        <dbReference type="ARBA" id="ARBA00022475"/>
    </source>
</evidence>
<protein>
    <submittedName>
        <fullName evidence="8">MFS transporter</fullName>
    </submittedName>
</protein>
<evidence type="ECO:0000313" key="8">
    <source>
        <dbReference type="EMBL" id="MEL3971423.1"/>
    </source>
</evidence>
<sequence>MNRYSAGFKALWTGEIVSEFAGAAGGIINGLLLYEITGSKEWMGALWLVYFIPSLILQSVSAPILNHVVKEKMLMNMQLIRAVVYLFPLLGYTMGNDKAAIIGLIVLQCILGLLQPIYGSLSFSLVPELCREEELINANGLLDGTLRLMSFLAPGVTSLFLFLIPLHYVYILSASLFLLSYFSLARIKLPHQKKGAAWSRRFWWSEMKEGYKSFFSVPVLVRLTFLSSLVQFAVGAAMVLSVPFIRSELSGQQWEYAIFAGSFPVGYAAGTLILRKLPRTSAFMYAGLIGGGLSFSLLFLVDSIYLAWLCELFGGIMFPLFNAQSAAIFQQHAPRNRLSQLSAVRLFFLRVTMPLGILFASISLMEMRYIYLIIGSCIFIPGIYYLIRSFIQSEQVHDAGKNLKNA</sequence>
<feature type="transmembrane region" description="Helical" evidence="7">
    <location>
        <begin position="305"/>
        <end position="323"/>
    </location>
</feature>
<dbReference type="SUPFAM" id="SSF103473">
    <property type="entry name" value="MFS general substrate transporter"/>
    <property type="match status" value="1"/>
</dbReference>
<evidence type="ECO:0000256" key="7">
    <source>
        <dbReference type="SAM" id="Phobius"/>
    </source>
</evidence>
<feature type="transmembrane region" description="Helical" evidence="7">
    <location>
        <begin position="256"/>
        <end position="275"/>
    </location>
</feature>
<gene>
    <name evidence="8" type="ORF">AAEO50_03945</name>
</gene>
<dbReference type="PANTHER" id="PTHR43266:SF10">
    <property type="entry name" value="BACILYSIN EXPORTER BACE-RELATED"/>
    <property type="match status" value="1"/>
</dbReference>
<dbReference type="InterPro" id="IPR011701">
    <property type="entry name" value="MFS"/>
</dbReference>
<feature type="transmembrane region" description="Helical" evidence="7">
    <location>
        <begin position="219"/>
        <end position="244"/>
    </location>
</feature>
<keyword evidence="6 7" id="KW-0472">Membrane</keyword>
<evidence type="ECO:0000313" key="9">
    <source>
        <dbReference type="Proteomes" id="UP001389717"/>
    </source>
</evidence>
<evidence type="ECO:0000256" key="6">
    <source>
        <dbReference type="ARBA" id="ARBA00023136"/>
    </source>
</evidence>